<feature type="transmembrane region" description="Helical" evidence="1">
    <location>
        <begin position="182"/>
        <end position="205"/>
    </location>
</feature>
<accession>A0A8J7V2M0</accession>
<feature type="transmembrane region" description="Helical" evidence="1">
    <location>
        <begin position="475"/>
        <end position="496"/>
    </location>
</feature>
<evidence type="ECO:0000256" key="1">
    <source>
        <dbReference type="SAM" id="Phobius"/>
    </source>
</evidence>
<keyword evidence="1" id="KW-0472">Membrane</keyword>
<feature type="transmembrane region" description="Helical" evidence="1">
    <location>
        <begin position="414"/>
        <end position="434"/>
    </location>
</feature>
<comment type="caution">
    <text evidence="2">The sequence shown here is derived from an EMBL/GenBank/DDBJ whole genome shotgun (WGS) entry which is preliminary data.</text>
</comment>
<sequence length="510" mass="55830">MSGRFTQRMAWLHTWGGLVFGWLLFAVFVTGTLSVFDREIDGWMRPELAGAKLDGNIDATVDAAVDAAEAALRDLAPEAGRWLIELPTDRLPAMRLLWIDGGVQERYLDPATHRVLTPRATHGGSHFAQFHARLHGGEIGIWVVSLLALGMLVAIVTGIVIHKRIFRDFFTFRPDARRQRSWLEGHNMTAVLVLPFHLMIAYSGLVIELPRIMPAGIDVLYDGDIRAYWRESEPAIDRAPTGEQARMLPLSNILARGREEWGPGAVAMMNVWFPDDGGAAIDLMHDHGNWLTRLYNPLSYNGITGALRYGAPDLGPVRNLTAAVEGLHHVEFGGPVVRWLYFLCGAAGSVMIATGLVLFTVKRRKRLADQSPGAQRFHAVTERLNVGAVAGILVACAAYFWANRLLPVHLEGRALMEVLVFLGIVPVALLHGLLRPPRRGWVEQMGLAGLLCLLLPLLNALTSEAHLGNSLPAGTWRLAGVDLTAAACGLVFLAIAHRIARRTTTPGASC</sequence>
<dbReference type="InterPro" id="IPR005625">
    <property type="entry name" value="PepSY-ass_TM"/>
</dbReference>
<dbReference type="Pfam" id="PF03929">
    <property type="entry name" value="PepSY_TM"/>
    <property type="match status" value="1"/>
</dbReference>
<gene>
    <name evidence="2" type="ORF">KAJ83_02710</name>
</gene>
<dbReference type="PANTHER" id="PTHR34219:SF4">
    <property type="entry name" value="PEPSY DOMAIN-CONTAINING PROTEIN"/>
    <property type="match status" value="1"/>
</dbReference>
<dbReference type="RefSeq" id="WP_210680468.1">
    <property type="nucleotide sequence ID" value="NZ_JAGMWN010000001.1"/>
</dbReference>
<dbReference type="AlphaFoldDB" id="A0A8J7V2M0"/>
<reference evidence="2" key="1">
    <citation type="submission" date="2021-04" db="EMBL/GenBank/DDBJ databases">
        <authorList>
            <person name="Zhang D.-C."/>
        </authorList>
    </citation>
    <scope>NUCLEOTIDE SEQUENCE</scope>
    <source>
        <strain evidence="2">CGMCC 1.15697</strain>
    </source>
</reference>
<dbReference type="EMBL" id="JAGMWN010000001">
    <property type="protein sequence ID" value="MBP5855904.1"/>
    <property type="molecule type" value="Genomic_DNA"/>
</dbReference>
<dbReference type="Proteomes" id="UP000672602">
    <property type="component" value="Unassembled WGS sequence"/>
</dbReference>
<feature type="transmembrane region" description="Helical" evidence="1">
    <location>
        <begin position="139"/>
        <end position="161"/>
    </location>
</feature>
<keyword evidence="1" id="KW-0812">Transmembrane</keyword>
<keyword evidence="3" id="KW-1185">Reference proteome</keyword>
<name>A0A8J7V2M0_9PROT</name>
<organism evidence="2 3">
    <name type="scientific">Marivibrio halodurans</name>
    <dbReference type="NCBI Taxonomy" id="2039722"/>
    <lineage>
        <taxon>Bacteria</taxon>
        <taxon>Pseudomonadati</taxon>
        <taxon>Pseudomonadota</taxon>
        <taxon>Alphaproteobacteria</taxon>
        <taxon>Rhodospirillales</taxon>
        <taxon>Rhodospirillaceae</taxon>
        <taxon>Marivibrio</taxon>
    </lineage>
</organism>
<keyword evidence="1" id="KW-1133">Transmembrane helix</keyword>
<feature type="transmembrane region" description="Helical" evidence="1">
    <location>
        <begin position="339"/>
        <end position="361"/>
    </location>
</feature>
<evidence type="ECO:0000313" key="3">
    <source>
        <dbReference type="Proteomes" id="UP000672602"/>
    </source>
</evidence>
<feature type="transmembrane region" description="Helical" evidence="1">
    <location>
        <begin position="382"/>
        <end position="402"/>
    </location>
</feature>
<evidence type="ECO:0000313" key="2">
    <source>
        <dbReference type="EMBL" id="MBP5855904.1"/>
    </source>
</evidence>
<proteinExistence type="predicted"/>
<dbReference type="PANTHER" id="PTHR34219">
    <property type="entry name" value="IRON-REGULATED INNER MEMBRANE PROTEIN-RELATED"/>
    <property type="match status" value="1"/>
</dbReference>
<feature type="transmembrane region" description="Helical" evidence="1">
    <location>
        <begin position="446"/>
        <end position="463"/>
    </location>
</feature>
<protein>
    <submittedName>
        <fullName evidence="2">PepSY domain-containing protein</fullName>
    </submittedName>
</protein>
<feature type="transmembrane region" description="Helical" evidence="1">
    <location>
        <begin position="12"/>
        <end position="36"/>
    </location>
</feature>